<reference evidence="2 3" key="1">
    <citation type="journal article" date="2013" name="Nature">
        <title>Insights into bilaterian evolution from three spiralian genomes.</title>
        <authorList>
            <person name="Simakov O."/>
            <person name="Marletaz F."/>
            <person name="Cho S.J."/>
            <person name="Edsinger-Gonzales E."/>
            <person name="Havlak P."/>
            <person name="Hellsten U."/>
            <person name="Kuo D.H."/>
            <person name="Larsson T."/>
            <person name="Lv J."/>
            <person name="Arendt D."/>
            <person name="Savage R."/>
            <person name="Osoegawa K."/>
            <person name="de Jong P."/>
            <person name="Grimwood J."/>
            <person name="Chapman J.A."/>
            <person name="Shapiro H."/>
            <person name="Aerts A."/>
            <person name="Otillar R.P."/>
            <person name="Terry A.Y."/>
            <person name="Boore J.L."/>
            <person name="Grigoriev I.V."/>
            <person name="Lindberg D.R."/>
            <person name="Seaver E.C."/>
            <person name="Weisblat D.A."/>
            <person name="Putnam N.H."/>
            <person name="Rokhsar D.S."/>
        </authorList>
    </citation>
    <scope>NUCLEOTIDE SEQUENCE [LARGE SCALE GENOMIC DNA]</scope>
</reference>
<dbReference type="AlphaFoldDB" id="V4BAR7"/>
<dbReference type="Proteomes" id="UP000030746">
    <property type="component" value="Unassembled WGS sequence"/>
</dbReference>
<proteinExistence type="predicted"/>
<feature type="compositionally biased region" description="Basic and acidic residues" evidence="1">
    <location>
        <begin position="61"/>
        <end position="73"/>
    </location>
</feature>
<dbReference type="CTD" id="20241461"/>
<dbReference type="OMA" id="MIREDEM"/>
<dbReference type="EMBL" id="KB199676">
    <property type="protein sequence ID" value="ESP04616.1"/>
    <property type="molecule type" value="Genomic_DNA"/>
</dbReference>
<sequence>MEEDSFETLDELHESILSLCQDDDEALNGEEIPQTKNEKDIASDNLAETPQKVCSTPGPCREIKDPKEKEDSSSFHLSPSKMSGIQLPVLENKRLSCLQTPLALAGLSPIVSISATPRQRIKSNTPNLKRRVRHFSSTPCVGPYQPKRLSLNETYQQTMMTISEIDGSFMEQAKTVENLSLANKSKVSINQVSKIKMDSVCIGRKETPLLTEADNKYFKDASNTTMEKARFSQLNYSKIDETIVAEAEDDVAELTADILGLENYIVLDTASQDDEDTIMEEPYELGNTSIFGAETIPVKSSVLLGEETVAVNYTPEENLKDSCSVKKERASSPGKGKNIATVTPMVHDVRIPSPTLEKQKEPILSEDDSVVEVIMVDESVEVIDISDDSVVADVTVMEAASAKTTDSVTKSYQDVKQTSVATSKANQASAFVTTGPSSSTCSTAVSTSAMHTSIVTTPKTTTLPSLSRPQPSVSPNEPPYTLNEEELMKLVKCNWGTDPVHDVNNNLTVCSYRNKQTPNVRCSILEGNFRIPPLLRSNINKNDLQIKGQGKTPAEIANSISKQLTNIDKDYNTKMLSIEANKEIQVNELKHIHKGQIQVLRQRQIHEMRSVTIQLQMDPMNYWHQCNKLQLYTDHEEQKVNLQYNHNVQMRGLLDEIEEEKCIVYEQAMKSKNNLTQIKEKLEAAKNQNSVDPDMVHTTVDLYKGPCKSNDQKQSLVQVCLPADIASYMIREEEIYNMNYKYKNKR</sequence>
<evidence type="ECO:0000313" key="2">
    <source>
        <dbReference type="EMBL" id="ESP04616.1"/>
    </source>
</evidence>
<evidence type="ECO:0000256" key="1">
    <source>
        <dbReference type="SAM" id="MobiDB-lite"/>
    </source>
</evidence>
<dbReference type="GeneID" id="20241461"/>
<dbReference type="KEGG" id="lgi:LOTGIDRAFT_170587"/>
<name>V4BAR7_LOTGI</name>
<organism evidence="2 3">
    <name type="scientific">Lottia gigantea</name>
    <name type="common">Giant owl limpet</name>
    <dbReference type="NCBI Taxonomy" id="225164"/>
    <lineage>
        <taxon>Eukaryota</taxon>
        <taxon>Metazoa</taxon>
        <taxon>Spiralia</taxon>
        <taxon>Lophotrochozoa</taxon>
        <taxon>Mollusca</taxon>
        <taxon>Gastropoda</taxon>
        <taxon>Patellogastropoda</taxon>
        <taxon>Lottioidea</taxon>
        <taxon>Lottiidae</taxon>
        <taxon>Lottia</taxon>
    </lineage>
</organism>
<dbReference type="HOGENOM" id="CLU_372683_0_0_1"/>
<gene>
    <name evidence="2" type="ORF">LOTGIDRAFT_170587</name>
</gene>
<accession>V4BAR7</accession>
<protein>
    <submittedName>
        <fullName evidence="2">Uncharacterized protein</fullName>
    </submittedName>
</protein>
<dbReference type="OrthoDB" id="6149372at2759"/>
<feature type="region of interest" description="Disordered" evidence="1">
    <location>
        <begin position="459"/>
        <end position="479"/>
    </location>
</feature>
<dbReference type="RefSeq" id="XP_009044659.1">
    <property type="nucleotide sequence ID" value="XM_009046411.1"/>
</dbReference>
<dbReference type="STRING" id="225164.V4BAR7"/>
<keyword evidence="3" id="KW-1185">Reference proteome</keyword>
<feature type="region of interest" description="Disordered" evidence="1">
    <location>
        <begin position="23"/>
        <end position="79"/>
    </location>
</feature>
<evidence type="ECO:0000313" key="3">
    <source>
        <dbReference type="Proteomes" id="UP000030746"/>
    </source>
</evidence>